<reference evidence="16" key="3">
    <citation type="submission" date="2010-09" db="EMBL/GenBank/DDBJ databases">
        <title>Annotation of Gaeumannomyces graminis var. tritici R3-111a-1.</title>
        <authorList>
            <consortium name="The Broad Institute Genome Sequencing Platform"/>
            <person name="Ma L.-J."/>
            <person name="Dead R."/>
            <person name="Young S.K."/>
            <person name="Zeng Q."/>
            <person name="Gargeya S."/>
            <person name="Fitzgerald M."/>
            <person name="Haas B."/>
            <person name="Abouelleil A."/>
            <person name="Alvarado L."/>
            <person name="Arachchi H.M."/>
            <person name="Berlin A."/>
            <person name="Brown A."/>
            <person name="Chapman S.B."/>
            <person name="Chen Z."/>
            <person name="Dunbar C."/>
            <person name="Freedman E."/>
            <person name="Gearin G."/>
            <person name="Gellesch M."/>
            <person name="Goldberg J."/>
            <person name="Griggs A."/>
            <person name="Gujja S."/>
            <person name="Heiman D."/>
            <person name="Howarth C."/>
            <person name="Larson L."/>
            <person name="Lui A."/>
            <person name="MacDonald P.J.P."/>
            <person name="Mehta T."/>
            <person name="Montmayeur A."/>
            <person name="Murphy C."/>
            <person name="Neiman D."/>
            <person name="Pearson M."/>
            <person name="Priest M."/>
            <person name="Roberts A."/>
            <person name="Saif S."/>
            <person name="Shea T."/>
            <person name="Shenoy N."/>
            <person name="Sisk P."/>
            <person name="Stolte C."/>
            <person name="Sykes S."/>
            <person name="Yandava C."/>
            <person name="Wortman J."/>
            <person name="Nusbaum C."/>
            <person name="Birren B."/>
        </authorList>
    </citation>
    <scope>NUCLEOTIDE SEQUENCE</scope>
    <source>
        <strain evidence="16">R3-111a-1</strain>
    </source>
</reference>
<evidence type="ECO:0000256" key="3">
    <source>
        <dbReference type="ARBA" id="ARBA00004991"/>
    </source>
</evidence>
<dbReference type="GO" id="GO:0004767">
    <property type="term" value="F:sphingomyelin phosphodiesterase activity"/>
    <property type="evidence" value="ECO:0007669"/>
    <property type="project" value="InterPro"/>
</dbReference>
<dbReference type="InterPro" id="IPR038772">
    <property type="entry name" value="Sph/SMPD2-like"/>
</dbReference>
<dbReference type="PANTHER" id="PTHR16320">
    <property type="entry name" value="SPHINGOMYELINASE FAMILY MEMBER"/>
    <property type="match status" value="1"/>
</dbReference>
<evidence type="ECO:0000256" key="12">
    <source>
        <dbReference type="ARBA" id="ARBA00023136"/>
    </source>
</evidence>
<dbReference type="InterPro" id="IPR036691">
    <property type="entry name" value="Endo/exonu/phosph_ase_sf"/>
</dbReference>
<evidence type="ECO:0000256" key="4">
    <source>
        <dbReference type="ARBA" id="ARBA00006335"/>
    </source>
</evidence>
<sequence length="660" mass="70762">MDELPTEISIVTLNCWGLRFISKWRAQRIAEIGRRLAIAAPAIVALQEVWSETDYESIRLETRAVLPYGKLFHGGVVGSGLVILSRWPIEDTSLHAFPLNGHPTAITKGDWFAAKGVAYARIRYGPARHHIIEVFNTHTHAAYSEPDHDQYAPHRAAQAWHFAKLLRAAADRGHLVIGLGDLNAPPKSLPHRLVLSEAPVMDAWQAVHGDDASNGNISGTIPTADRNLNVNGVTSDSAYNTWGWSCSRQRRLGAPPRVAESGGSGATRKKALTRKASRHMSLVEVSDLRATTSNLAIERPRVVAAWEEDPGIHPSCPDAKARRIDYVFAGTGDRDLLGGEWGVRSAAVGMVARHRVLGCSLSDHFSVDVTLEFRPRTPADDGAGSRNRKSVLGGGAFGAGAGHGFGFRNSEAALAAAGPALSPEKSVSRRGSSLFSIAAMKPRKRGAAAAHSVSDMDDSRTIRVTRGTYLQSPAPSILETASEPTGAERDHPGAAPLQPTTTATAAAAAAMSGGQRLEEKQRAATRDYDELLELADACFEREEMSMFWRTVRFVTGVLTWVGCLVAVWFVPVQHASYVSFVLVLVGGLALCLGALEGIVGLLFIPSELRALREFEWEVANARAAAVATAATSAAVATSRLTQQSFAVSSFTTPSAIGKAW</sequence>
<organism evidence="16">
    <name type="scientific">Gaeumannomyces tritici (strain R3-111a-1)</name>
    <name type="common">Wheat and barley take-all root rot fungus</name>
    <name type="synonym">Gaeumannomyces graminis var. tritici</name>
    <dbReference type="NCBI Taxonomy" id="644352"/>
    <lineage>
        <taxon>Eukaryota</taxon>
        <taxon>Fungi</taxon>
        <taxon>Dikarya</taxon>
        <taxon>Ascomycota</taxon>
        <taxon>Pezizomycotina</taxon>
        <taxon>Sordariomycetes</taxon>
        <taxon>Sordariomycetidae</taxon>
        <taxon>Magnaporthales</taxon>
        <taxon>Magnaporthaceae</taxon>
        <taxon>Gaeumannomyces</taxon>
    </lineage>
</organism>
<dbReference type="GO" id="GO:0006665">
    <property type="term" value="P:sphingolipid metabolic process"/>
    <property type="evidence" value="ECO:0007669"/>
    <property type="project" value="UniProtKB-KW"/>
</dbReference>
<comment type="similarity">
    <text evidence="4">Belongs to the neutral sphingomyelinase family.</text>
</comment>
<keyword evidence="6" id="KW-0479">Metal-binding</keyword>
<dbReference type="OrthoDB" id="387657at2759"/>
<gene>
    <name evidence="17" type="primary">20350065</name>
    <name evidence="16" type="ORF">GGTG_09607</name>
</gene>
<keyword evidence="12 14" id="KW-0472">Membrane</keyword>
<evidence type="ECO:0000256" key="14">
    <source>
        <dbReference type="SAM" id="Phobius"/>
    </source>
</evidence>
<keyword evidence="5 14" id="KW-0812">Transmembrane</keyword>
<feature type="domain" description="Endonuclease/exonuclease/phosphatase" evidence="15">
    <location>
        <begin position="11"/>
        <end position="364"/>
    </location>
</feature>
<reference evidence="18" key="1">
    <citation type="submission" date="2010-07" db="EMBL/GenBank/DDBJ databases">
        <title>The genome sequence of Gaeumannomyces graminis var. tritici strain R3-111a-1.</title>
        <authorList>
            <consortium name="The Broad Institute Genome Sequencing Platform"/>
            <person name="Ma L.-J."/>
            <person name="Dead R."/>
            <person name="Young S."/>
            <person name="Zeng Q."/>
            <person name="Koehrsen M."/>
            <person name="Alvarado L."/>
            <person name="Berlin A."/>
            <person name="Chapman S.B."/>
            <person name="Chen Z."/>
            <person name="Freedman E."/>
            <person name="Gellesch M."/>
            <person name="Goldberg J."/>
            <person name="Griggs A."/>
            <person name="Gujja S."/>
            <person name="Heilman E.R."/>
            <person name="Heiman D."/>
            <person name="Hepburn T."/>
            <person name="Howarth C."/>
            <person name="Jen D."/>
            <person name="Larson L."/>
            <person name="Mehta T."/>
            <person name="Neiman D."/>
            <person name="Pearson M."/>
            <person name="Roberts A."/>
            <person name="Saif S."/>
            <person name="Shea T."/>
            <person name="Shenoy N."/>
            <person name="Sisk P."/>
            <person name="Stolte C."/>
            <person name="Sykes S."/>
            <person name="Walk T."/>
            <person name="White J."/>
            <person name="Yandava C."/>
            <person name="Haas B."/>
            <person name="Nusbaum C."/>
            <person name="Birren B."/>
        </authorList>
    </citation>
    <scope>NUCLEOTIDE SEQUENCE [LARGE SCALE GENOMIC DNA]</scope>
    <source>
        <strain evidence="18">R3-111a-1</strain>
    </source>
</reference>
<dbReference type="VEuPathDB" id="FungiDB:GGTG_09607"/>
<keyword evidence="8" id="KW-0460">Magnesium</keyword>
<dbReference type="HOGENOM" id="CLU_034001_0_0_1"/>
<evidence type="ECO:0000256" key="7">
    <source>
        <dbReference type="ARBA" id="ARBA00022801"/>
    </source>
</evidence>
<dbReference type="AlphaFoldDB" id="J3P7W7"/>
<dbReference type="GO" id="GO:0046872">
    <property type="term" value="F:metal ion binding"/>
    <property type="evidence" value="ECO:0007669"/>
    <property type="project" value="UniProtKB-KW"/>
</dbReference>
<feature type="region of interest" description="Disordered" evidence="13">
    <location>
        <begin position="473"/>
        <end position="498"/>
    </location>
</feature>
<keyword evidence="7" id="KW-0378">Hydrolase</keyword>
<dbReference type="RefSeq" id="XP_009225724.1">
    <property type="nucleotide sequence ID" value="XM_009227460.1"/>
</dbReference>
<dbReference type="eggNOG" id="KOG3873">
    <property type="taxonomic scope" value="Eukaryota"/>
</dbReference>
<evidence type="ECO:0000256" key="5">
    <source>
        <dbReference type="ARBA" id="ARBA00022692"/>
    </source>
</evidence>
<evidence type="ECO:0000313" key="17">
    <source>
        <dbReference type="EnsemblFungi" id="EJT72750"/>
    </source>
</evidence>
<dbReference type="InterPro" id="IPR005135">
    <property type="entry name" value="Endo/exonuclease/phosphatase"/>
</dbReference>
<evidence type="ECO:0000256" key="10">
    <source>
        <dbReference type="ARBA" id="ARBA00022989"/>
    </source>
</evidence>
<evidence type="ECO:0000259" key="15">
    <source>
        <dbReference type="Pfam" id="PF03372"/>
    </source>
</evidence>
<evidence type="ECO:0000256" key="9">
    <source>
        <dbReference type="ARBA" id="ARBA00022919"/>
    </source>
</evidence>
<evidence type="ECO:0000256" key="1">
    <source>
        <dbReference type="ARBA" id="ARBA00004141"/>
    </source>
</evidence>
<dbReference type="Gene3D" id="3.60.10.10">
    <property type="entry name" value="Endonuclease/exonuclease/phosphatase"/>
    <property type="match status" value="1"/>
</dbReference>
<protein>
    <submittedName>
        <fullName evidence="16">Inositol phosphosphingolipids phospholipase C</fullName>
    </submittedName>
</protein>
<dbReference type="SUPFAM" id="SSF56219">
    <property type="entry name" value="DNase I-like"/>
    <property type="match status" value="1"/>
</dbReference>
<dbReference type="Proteomes" id="UP000006039">
    <property type="component" value="Unassembled WGS sequence"/>
</dbReference>
<reference evidence="17" key="5">
    <citation type="submission" date="2018-04" db="UniProtKB">
        <authorList>
            <consortium name="EnsemblFungi"/>
        </authorList>
    </citation>
    <scope>IDENTIFICATION</scope>
    <source>
        <strain evidence="17">R3-111a-1</strain>
    </source>
</reference>
<dbReference type="FunCoup" id="J3P7W7">
    <property type="interactions" value="75"/>
</dbReference>
<comment type="subcellular location">
    <subcellularLocation>
        <location evidence="1">Membrane</location>
        <topology evidence="1">Multi-pass membrane protein</topology>
    </subcellularLocation>
</comment>
<name>J3P7W7_GAET3</name>
<dbReference type="Pfam" id="PF03372">
    <property type="entry name" value="Exo_endo_phos"/>
    <property type="match status" value="1"/>
</dbReference>
<accession>J3P7W7</accession>
<evidence type="ECO:0000256" key="11">
    <source>
        <dbReference type="ARBA" id="ARBA00023098"/>
    </source>
</evidence>
<evidence type="ECO:0000256" key="6">
    <source>
        <dbReference type="ARBA" id="ARBA00022723"/>
    </source>
</evidence>
<evidence type="ECO:0000256" key="8">
    <source>
        <dbReference type="ARBA" id="ARBA00022842"/>
    </source>
</evidence>
<proteinExistence type="inferred from homology"/>
<dbReference type="PANTHER" id="PTHR16320:SF24">
    <property type="entry name" value="PHOSPHODIESTERASE, PUTATIVE-RELATED"/>
    <property type="match status" value="1"/>
</dbReference>
<dbReference type="GeneID" id="20350065"/>
<keyword evidence="10 14" id="KW-1133">Transmembrane helix</keyword>
<keyword evidence="18" id="KW-1185">Reference proteome</keyword>
<evidence type="ECO:0000256" key="2">
    <source>
        <dbReference type="ARBA" id="ARBA00004760"/>
    </source>
</evidence>
<dbReference type="EMBL" id="GL385399">
    <property type="protein sequence ID" value="EJT72750.1"/>
    <property type="molecule type" value="Genomic_DNA"/>
</dbReference>
<reference evidence="17" key="4">
    <citation type="journal article" date="2015" name="G3 (Bethesda)">
        <title>Genome sequences of three phytopathogenic species of the Magnaporthaceae family of fungi.</title>
        <authorList>
            <person name="Okagaki L.H."/>
            <person name="Nunes C.C."/>
            <person name="Sailsbery J."/>
            <person name="Clay B."/>
            <person name="Brown D."/>
            <person name="John T."/>
            <person name="Oh Y."/>
            <person name="Young N."/>
            <person name="Fitzgerald M."/>
            <person name="Haas B.J."/>
            <person name="Zeng Q."/>
            <person name="Young S."/>
            <person name="Adiconis X."/>
            <person name="Fan L."/>
            <person name="Levin J.Z."/>
            <person name="Mitchell T.K."/>
            <person name="Okubara P.A."/>
            <person name="Farman M.L."/>
            <person name="Kohn L.M."/>
            <person name="Birren B."/>
            <person name="Ma L.-J."/>
            <person name="Dean R.A."/>
        </authorList>
    </citation>
    <scope>NUCLEOTIDE SEQUENCE</scope>
    <source>
        <strain evidence="17">R3-111a-1</strain>
    </source>
</reference>
<evidence type="ECO:0000313" key="16">
    <source>
        <dbReference type="EMBL" id="EJT72750.1"/>
    </source>
</evidence>
<feature type="transmembrane region" description="Helical" evidence="14">
    <location>
        <begin position="577"/>
        <end position="604"/>
    </location>
</feature>
<evidence type="ECO:0000313" key="18">
    <source>
        <dbReference type="Proteomes" id="UP000006039"/>
    </source>
</evidence>
<comment type="pathway">
    <text evidence="2">Lipid metabolism; sphingolipid metabolism.</text>
</comment>
<dbReference type="EnsemblFungi" id="EJT72750">
    <property type="protein sequence ID" value="EJT72750"/>
    <property type="gene ID" value="GGTG_09607"/>
</dbReference>
<dbReference type="GO" id="GO:0016020">
    <property type="term" value="C:membrane"/>
    <property type="evidence" value="ECO:0007669"/>
    <property type="project" value="UniProtKB-SubCell"/>
</dbReference>
<keyword evidence="11" id="KW-0443">Lipid metabolism</keyword>
<feature type="region of interest" description="Disordered" evidence="13">
    <location>
        <begin position="254"/>
        <end position="273"/>
    </location>
</feature>
<keyword evidence="9" id="KW-0746">Sphingolipid metabolism</keyword>
<reference evidence="16" key="2">
    <citation type="submission" date="2010-07" db="EMBL/GenBank/DDBJ databases">
        <authorList>
            <consortium name="The Broad Institute Genome Sequencing Platform"/>
            <consortium name="Broad Institute Genome Sequencing Center for Infectious Disease"/>
            <person name="Ma L.-J."/>
            <person name="Dead R."/>
            <person name="Young S."/>
            <person name="Zeng Q."/>
            <person name="Koehrsen M."/>
            <person name="Alvarado L."/>
            <person name="Berlin A."/>
            <person name="Chapman S.B."/>
            <person name="Chen Z."/>
            <person name="Freedman E."/>
            <person name="Gellesch M."/>
            <person name="Goldberg J."/>
            <person name="Griggs A."/>
            <person name="Gujja S."/>
            <person name="Heilman E.R."/>
            <person name="Heiman D."/>
            <person name="Hepburn T."/>
            <person name="Howarth C."/>
            <person name="Jen D."/>
            <person name="Larson L."/>
            <person name="Mehta T."/>
            <person name="Neiman D."/>
            <person name="Pearson M."/>
            <person name="Roberts A."/>
            <person name="Saif S."/>
            <person name="Shea T."/>
            <person name="Shenoy N."/>
            <person name="Sisk P."/>
            <person name="Stolte C."/>
            <person name="Sykes S."/>
            <person name="Walk T."/>
            <person name="White J."/>
            <person name="Yandava C."/>
            <person name="Haas B."/>
            <person name="Nusbaum C."/>
            <person name="Birren B."/>
        </authorList>
    </citation>
    <scope>NUCLEOTIDE SEQUENCE</scope>
    <source>
        <strain evidence="16">R3-111a-1</strain>
    </source>
</reference>
<dbReference type="STRING" id="644352.J3P7W7"/>
<evidence type="ECO:0000256" key="13">
    <source>
        <dbReference type="SAM" id="MobiDB-lite"/>
    </source>
</evidence>
<comment type="pathway">
    <text evidence="3">Sphingolipid metabolism.</text>
</comment>
<feature type="transmembrane region" description="Helical" evidence="14">
    <location>
        <begin position="551"/>
        <end position="571"/>
    </location>
</feature>